<dbReference type="EMBL" id="LJZR01000025">
    <property type="protein sequence ID" value="KPQ33925.1"/>
    <property type="molecule type" value="Genomic_DNA"/>
</dbReference>
<dbReference type="Gene3D" id="3.30.590.20">
    <property type="match status" value="1"/>
</dbReference>
<dbReference type="GO" id="GO:0016874">
    <property type="term" value="F:ligase activity"/>
    <property type="evidence" value="ECO:0007669"/>
    <property type="project" value="UniProtKB-KW"/>
</dbReference>
<sequence>MNFRFGIEHEVAFLRPEGEFADFTNTSFLEFEAIVSALPYYEQDYPQLRVGDAGIKLKRWYVEGFERFAASGEVTNCPPKGIEIRTTVQESIEATLAQLKESFEQLRTEAMKAGFIPALTSFHPYRCEFVPDPPLNAFEQQRRQESPEMQTAHIPMLTQGPDLNLSVEGLTPTQLIDIGQKLTHYSPFIIPFSFSSPFYRGEAWLGLSVRTFYRTGLRPAAMVFVENETELIESKPSLTQLARIPAEIGRIEFKAFDSCGDFDLYGSLLALLKGLILDETLLKRATVPDARLHQKSAQLGFADEQIYAGAWEVLEAVWTVTKSESDRKGLRKLKSMLNNRYSPAQDMLNAYKQGQSITQVLQQGYV</sequence>
<dbReference type="SUPFAM" id="SSF55931">
    <property type="entry name" value="Glutamine synthetase/guanido kinase"/>
    <property type="match status" value="1"/>
</dbReference>
<evidence type="ECO:0000256" key="1">
    <source>
        <dbReference type="ARBA" id="ARBA00048819"/>
    </source>
</evidence>
<evidence type="ECO:0000313" key="3">
    <source>
        <dbReference type="Proteomes" id="UP000050465"/>
    </source>
</evidence>
<name>A0A0P7ZH23_9CYAN</name>
<reference evidence="2 3" key="1">
    <citation type="submission" date="2015-09" db="EMBL/GenBank/DDBJ databases">
        <title>Identification and resolution of microdiversity through metagenomic sequencing of parallel consortia.</title>
        <authorList>
            <person name="Nelson W.C."/>
            <person name="Romine M.F."/>
            <person name="Lindemann S.R."/>
        </authorList>
    </citation>
    <scope>NUCLEOTIDE SEQUENCE [LARGE SCALE GENOMIC DNA]</scope>
    <source>
        <strain evidence="2">Ana</strain>
    </source>
</reference>
<protein>
    <submittedName>
        <fullName evidence="2">Gamma-glutamyl:cysteine ligase YbdK, ATP-grasp superfamily</fullName>
    </submittedName>
</protein>
<dbReference type="InterPro" id="IPR014746">
    <property type="entry name" value="Gln_synth/guanido_kin_cat_dom"/>
</dbReference>
<dbReference type="InterPro" id="IPR006336">
    <property type="entry name" value="GCS2"/>
</dbReference>
<dbReference type="Proteomes" id="UP000050465">
    <property type="component" value="Unassembled WGS sequence"/>
</dbReference>
<organism evidence="2 3">
    <name type="scientific">Phormidesmis priestleyi Ana</name>
    <dbReference type="NCBI Taxonomy" id="1666911"/>
    <lineage>
        <taxon>Bacteria</taxon>
        <taxon>Bacillati</taxon>
        <taxon>Cyanobacteriota</taxon>
        <taxon>Cyanophyceae</taxon>
        <taxon>Leptolyngbyales</taxon>
        <taxon>Leptolyngbyaceae</taxon>
        <taxon>Phormidesmis</taxon>
    </lineage>
</organism>
<dbReference type="PATRIC" id="fig|1666911.3.peg.1061"/>
<dbReference type="Pfam" id="PF04107">
    <property type="entry name" value="GCS2"/>
    <property type="match status" value="1"/>
</dbReference>
<dbReference type="STRING" id="1666911.HLUCCA11_16715"/>
<gene>
    <name evidence="2" type="ORF">HLUCCA11_16715</name>
</gene>
<evidence type="ECO:0000313" key="2">
    <source>
        <dbReference type="EMBL" id="KPQ33925.1"/>
    </source>
</evidence>
<comment type="caution">
    <text evidence="2">The sequence shown here is derived from an EMBL/GenBank/DDBJ whole genome shotgun (WGS) entry which is preliminary data.</text>
</comment>
<keyword evidence="2" id="KW-0436">Ligase</keyword>
<comment type="catalytic activity">
    <reaction evidence="1">
        <text>L-cysteine + L-glutamate + ATP = gamma-L-glutamyl-L-cysteine + ADP + phosphate + H(+)</text>
        <dbReference type="Rhea" id="RHEA:13285"/>
        <dbReference type="ChEBI" id="CHEBI:15378"/>
        <dbReference type="ChEBI" id="CHEBI:29985"/>
        <dbReference type="ChEBI" id="CHEBI:30616"/>
        <dbReference type="ChEBI" id="CHEBI:35235"/>
        <dbReference type="ChEBI" id="CHEBI:43474"/>
        <dbReference type="ChEBI" id="CHEBI:58173"/>
        <dbReference type="ChEBI" id="CHEBI:456216"/>
        <dbReference type="EC" id="6.3.2.2"/>
    </reaction>
</comment>
<accession>A0A0P7ZH23</accession>
<proteinExistence type="predicted"/>
<dbReference type="AlphaFoldDB" id="A0A0P7ZH23"/>